<keyword evidence="13" id="KW-1135">Mitochondrion nucleoid</keyword>
<protein>
    <recommendedName>
        <fullName evidence="5">DNA polymerase subunit gamma-1</fullName>
        <ecNumber evidence="4">2.7.7.7</ecNumber>
    </recommendedName>
    <alternativeName>
        <fullName evidence="14">Mitochondrial DNA polymerase catalytic subunit</fullName>
    </alternativeName>
</protein>
<dbReference type="InterPro" id="IPR047580">
    <property type="entry name" value="POLG_palm_dom"/>
</dbReference>
<evidence type="ECO:0000256" key="6">
    <source>
        <dbReference type="ARBA" id="ARBA00022679"/>
    </source>
</evidence>
<dbReference type="GO" id="GO:0006264">
    <property type="term" value="P:mitochondrial DNA replication"/>
    <property type="evidence" value="ECO:0007669"/>
    <property type="project" value="InterPro"/>
</dbReference>
<dbReference type="GO" id="GO:0042645">
    <property type="term" value="C:mitochondrial nucleoid"/>
    <property type="evidence" value="ECO:0007669"/>
    <property type="project" value="UniProtKB-SubCell"/>
</dbReference>
<dbReference type="Gene3D" id="1.10.150.20">
    <property type="entry name" value="5' to 3' exonuclease, C-terminal subdomain"/>
    <property type="match status" value="1"/>
</dbReference>
<evidence type="ECO:0000256" key="11">
    <source>
        <dbReference type="ARBA" id="ARBA00023125"/>
    </source>
</evidence>
<dbReference type="InterPro" id="IPR012337">
    <property type="entry name" value="RNaseH-like_sf"/>
</dbReference>
<evidence type="ECO:0000256" key="15">
    <source>
        <dbReference type="SAM" id="MobiDB-lite"/>
    </source>
</evidence>
<evidence type="ECO:0000259" key="16">
    <source>
        <dbReference type="SMART" id="SM00482"/>
    </source>
</evidence>
<dbReference type="EC" id="2.7.7.7" evidence="4"/>
<organism evidence="17">
    <name type="scientific">Moina brachiata</name>
    <dbReference type="NCBI Taxonomy" id="675436"/>
    <lineage>
        <taxon>Eukaryota</taxon>
        <taxon>Metazoa</taxon>
        <taxon>Ecdysozoa</taxon>
        <taxon>Arthropoda</taxon>
        <taxon>Crustacea</taxon>
        <taxon>Branchiopoda</taxon>
        <taxon>Diplostraca</taxon>
        <taxon>Cladocera</taxon>
        <taxon>Anomopoda</taxon>
        <taxon>Moinidae</taxon>
        <taxon>Moina</taxon>
    </lineage>
</organism>
<dbReference type="InterPro" id="IPR001098">
    <property type="entry name" value="DNA-dir_DNA_pol_A_palm_dom"/>
</dbReference>
<dbReference type="InterPro" id="IPR019760">
    <property type="entry name" value="DNA-dir_DNA_pol_A_CS"/>
</dbReference>
<evidence type="ECO:0000256" key="2">
    <source>
        <dbReference type="ARBA" id="ARBA00004436"/>
    </source>
</evidence>
<keyword evidence="6" id="KW-0808">Transferase</keyword>
<evidence type="ECO:0000256" key="5">
    <source>
        <dbReference type="ARBA" id="ARBA00015350"/>
    </source>
</evidence>
<comment type="similarity">
    <text evidence="3">Belongs to the DNA polymerase type-A family.</text>
</comment>
<comment type="cofactor">
    <cofactor evidence="1">
        <name>Mg(2+)</name>
        <dbReference type="ChEBI" id="CHEBI:18420"/>
    </cofactor>
</comment>
<proteinExistence type="evidence at transcript level"/>
<dbReference type="PRINTS" id="PR00867">
    <property type="entry name" value="DNAPOLG"/>
</dbReference>
<keyword evidence="10" id="KW-0239">DNA-directed DNA polymerase</keyword>
<dbReference type="InterPro" id="IPR002297">
    <property type="entry name" value="DNA-dir_DNA_pol_A_mt"/>
</dbReference>
<keyword evidence="8" id="KW-0235">DNA replication</keyword>
<dbReference type="Gene3D" id="3.30.420.390">
    <property type="match status" value="2"/>
</dbReference>
<dbReference type="AlphaFoldDB" id="A0A4Y7NI86"/>
<feature type="domain" description="DNA-directed DNA polymerase family A palm" evidence="16">
    <location>
        <begin position="784"/>
        <end position="1060"/>
    </location>
</feature>
<dbReference type="SMART" id="SM00482">
    <property type="entry name" value="POLAc"/>
    <property type="match status" value="1"/>
</dbReference>
<evidence type="ECO:0000256" key="14">
    <source>
        <dbReference type="ARBA" id="ARBA00031966"/>
    </source>
</evidence>
<dbReference type="GO" id="GO:0003887">
    <property type="term" value="F:DNA-directed DNA polymerase activity"/>
    <property type="evidence" value="ECO:0007669"/>
    <property type="project" value="UniProtKB-KW"/>
</dbReference>
<evidence type="ECO:0000256" key="9">
    <source>
        <dbReference type="ARBA" id="ARBA00022842"/>
    </source>
</evidence>
<dbReference type="PANTHER" id="PTHR10267:SF0">
    <property type="entry name" value="DNA POLYMERASE SUBUNIT GAMMA-1"/>
    <property type="match status" value="1"/>
</dbReference>
<dbReference type="InterPro" id="IPR041336">
    <property type="entry name" value="DNApol_Exo"/>
</dbReference>
<keyword evidence="9" id="KW-0460">Magnesium</keyword>
<reference evidence="17" key="1">
    <citation type="submission" date="2018-08" db="EMBL/GenBank/DDBJ databases">
        <authorList>
            <person name="Cornetti L."/>
        </authorList>
    </citation>
    <scope>NUCLEOTIDE SEQUENCE</scope>
    <source>
        <strain evidence="17">DE-FRO-2-1</strain>
    </source>
</reference>
<dbReference type="GO" id="GO:0005760">
    <property type="term" value="C:gamma DNA polymerase complex"/>
    <property type="evidence" value="ECO:0007669"/>
    <property type="project" value="InterPro"/>
</dbReference>
<dbReference type="GO" id="GO:0003677">
    <property type="term" value="F:DNA binding"/>
    <property type="evidence" value="ECO:0007669"/>
    <property type="project" value="UniProtKB-KW"/>
</dbReference>
<dbReference type="GO" id="GO:0008408">
    <property type="term" value="F:3'-5' exonuclease activity"/>
    <property type="evidence" value="ECO:0007669"/>
    <property type="project" value="TreeGrafter"/>
</dbReference>
<keyword evidence="11" id="KW-0238">DNA-binding</keyword>
<sequence>MNYPTNTLNRIWLRSAVAVRVRRSYTTKSDEEISVNACGIQMLPRSIHKQIFYQDFNVETAGGDGIKNIKEHLSSHGLWEKNPVLLPNIHIDLPKLKGNNITEHFRIIAEEQASKYRDLLINFISSEIPLPPDKWNFSFGWTKYFENGEFHTVEFPDEDVYVFDVEVCVKDGHYPTLATAVSSSHWYSWCSSKLFTTKEEGSAMKGINHHYSINHLINLETKPHQSRLPKDLRERIVIGHNVSYDRARVKEQYFIEGTKLRFLDTMAMHIAVSGITSYQRTMLAASRKEGAKIPEVKKHWKMNEILEWQNVSSFNGLSDVHKLYCGGSGLEKSQRDTFVHGSLSEIKAQFQELTAYCAKDVQATFRVLQALLPEFLSRFPHPVTLAGTLEMSTMYLPVNQNWMRYNQDSEDAYIDLESELTQSLRREADRACGSLTEDAYREDPWLWDLDWSTNSLKVKKPTNSKPKSSGEESRVKSSEQSVDTTIEEDDDEVLAKSLESKFCRLKDDDGLLGPSDISTSSLVVPKILKLTWEGYPLHYNRGLGWGYLVPGRPISLTSETSRTSPQYPVRNAVQVCSSLQINEKYAKPATKGLVSVEDALRNLETLTEITADPVDLKAQWSALNEKAENAEVRRTVKVPFTPDRPTWHNGIGPYDLGIAGCWFFRLPHKSGFDNNVGNPLAKDYLNKIEDGTLKATSSHIAENILKLNRNIIYWRNARDRILSQMVVWLSTNELPRLVTKSKDFDPVKQYGAIVPLVVCSGTLTRRAVESTWLTASNAYSDRLGSELKSMIQSPPGYCLVGADVDSQELWIASIIGDSYFASEHGCTAFGWMTLQGKKSDGTDMHSRTASTVDISRDQAKILNYGRIYGAGERFAKTLLMQFNHRLTEEEAIEKARKIYSTTKGECLLKLSYLGRQLAAAFDRPGDEFISKEELIKLRKDCYRFPKLRNLAKRPLEDFIERRVWVGGTESHMFNKLEEIAQSPSPQTPVLHCRISRALEPQNVGNDFMTSRINWVVQSSAVDYLHLMLVSMRYLFDKFRINGRFCISIHDEVRYLVKEEDQFRAALALQITNLWTRSMFAHQMGLRDLPQSVAFFSSVDIDTVLRKETHYDCKTPSNPYGLKQGYGIPFGSSYDICEILEKTKGSLVPPDTPRP</sequence>
<evidence type="ECO:0000256" key="4">
    <source>
        <dbReference type="ARBA" id="ARBA00012417"/>
    </source>
</evidence>
<dbReference type="EMBL" id="LR023223">
    <property type="protein sequence ID" value="SVE92842.1"/>
    <property type="molecule type" value="mRNA"/>
</dbReference>
<dbReference type="SUPFAM" id="SSF56672">
    <property type="entry name" value="DNA/RNA polymerases"/>
    <property type="match status" value="1"/>
</dbReference>
<dbReference type="PANTHER" id="PTHR10267">
    <property type="entry name" value="DNA POLYMERASE SUBUNIT GAMMA-1"/>
    <property type="match status" value="1"/>
</dbReference>
<name>A0A4Y7NI86_9CRUS</name>
<comment type="subcellular location">
    <subcellularLocation>
        <location evidence="2">Mitochondrion matrix</location>
        <location evidence="2">Mitochondrion nucleoid</location>
    </subcellularLocation>
</comment>
<evidence type="ECO:0000256" key="12">
    <source>
        <dbReference type="ARBA" id="ARBA00023128"/>
    </source>
</evidence>
<accession>A0A4Y7NI86</accession>
<dbReference type="SUPFAM" id="SSF53098">
    <property type="entry name" value="Ribonuclease H-like"/>
    <property type="match status" value="1"/>
</dbReference>
<dbReference type="Pfam" id="PF18136">
    <property type="entry name" value="DNApol_Exo"/>
    <property type="match status" value="1"/>
</dbReference>
<evidence type="ECO:0000256" key="13">
    <source>
        <dbReference type="ARBA" id="ARBA00023271"/>
    </source>
</evidence>
<dbReference type="CDD" id="cd08641">
    <property type="entry name" value="DNA_pol_gammaA"/>
    <property type="match status" value="1"/>
</dbReference>
<dbReference type="FunFam" id="3.30.420.390:FF:000002">
    <property type="entry name" value="DNA polymerase gamma, catalytic subunit"/>
    <property type="match status" value="1"/>
</dbReference>
<gene>
    <name evidence="17" type="primary">EOG090X00SQ</name>
</gene>
<evidence type="ECO:0000256" key="8">
    <source>
        <dbReference type="ARBA" id="ARBA00022705"/>
    </source>
</evidence>
<keyword evidence="7" id="KW-0548">Nucleotidyltransferase</keyword>
<evidence type="ECO:0000256" key="1">
    <source>
        <dbReference type="ARBA" id="ARBA00001946"/>
    </source>
</evidence>
<feature type="compositionally biased region" description="Basic and acidic residues" evidence="15">
    <location>
        <begin position="468"/>
        <end position="477"/>
    </location>
</feature>
<evidence type="ECO:0000256" key="7">
    <source>
        <dbReference type="ARBA" id="ARBA00022695"/>
    </source>
</evidence>
<evidence type="ECO:0000256" key="10">
    <source>
        <dbReference type="ARBA" id="ARBA00022932"/>
    </source>
</evidence>
<dbReference type="FunFam" id="1.10.150.20:FF:000024">
    <property type="entry name" value="DNA polymerase gamma, catalytic subunit"/>
    <property type="match status" value="1"/>
</dbReference>
<evidence type="ECO:0000313" key="17">
    <source>
        <dbReference type="EMBL" id="SVE92842.1"/>
    </source>
</evidence>
<keyword evidence="12" id="KW-0496">Mitochondrion</keyword>
<dbReference type="PROSITE" id="PS00447">
    <property type="entry name" value="DNA_POLYMERASE_A"/>
    <property type="match status" value="1"/>
</dbReference>
<dbReference type="InterPro" id="IPR043502">
    <property type="entry name" value="DNA/RNA_pol_sf"/>
</dbReference>
<feature type="region of interest" description="Disordered" evidence="15">
    <location>
        <begin position="458"/>
        <end position="490"/>
    </location>
</feature>
<evidence type="ECO:0000256" key="3">
    <source>
        <dbReference type="ARBA" id="ARBA00007705"/>
    </source>
</evidence>